<reference evidence="1 2" key="1">
    <citation type="journal article" date="2013" name="J. Mol. Microbiol. Biotechnol.">
        <title>Analysis of the Complete Genomes of Acholeplasma brassicae , A. palmae and A. laidlawii and Their Comparison to the Obligate Parasites from ' Candidatus Phytoplasma'.</title>
        <authorList>
            <person name="Kube M."/>
            <person name="Siewert C."/>
            <person name="Migdoll A.M."/>
            <person name="Duduk B."/>
            <person name="Holz S."/>
            <person name="Rabus R."/>
            <person name="Seemuller E."/>
            <person name="Mitrovic J."/>
            <person name="Muller I."/>
            <person name="Buttner C."/>
            <person name="Reinhardt R."/>
        </authorList>
    </citation>
    <scope>NUCLEOTIDE SEQUENCE [LARGE SCALE GENOMIC DNA]</scope>
    <source>
        <strain evidence="2">0502</strain>
    </source>
</reference>
<dbReference type="HOGENOM" id="CLU_1881214_0_0_14"/>
<keyword evidence="2" id="KW-1185">Reference proteome</keyword>
<dbReference type="InterPro" id="IPR036271">
    <property type="entry name" value="Tet_transcr_reg_TetR-rel_C_sf"/>
</dbReference>
<gene>
    <name evidence="1" type="ORF">BN85306530</name>
</gene>
<dbReference type="AlphaFoldDB" id="U4KSX0"/>
<dbReference type="SUPFAM" id="SSF48498">
    <property type="entry name" value="Tetracyclin repressor-like, C-terminal domain"/>
    <property type="match status" value="1"/>
</dbReference>
<dbReference type="RefSeq" id="WP_030004534.1">
    <property type="nucleotide sequence ID" value="NC_022549.1"/>
</dbReference>
<dbReference type="Gene3D" id="1.10.357.10">
    <property type="entry name" value="Tetracycline Repressor, domain 2"/>
    <property type="match status" value="1"/>
</dbReference>
<name>U4KSX0_9MOLU</name>
<organism evidence="1 2">
    <name type="scientific">Acholeplasma brassicae</name>
    <dbReference type="NCBI Taxonomy" id="61635"/>
    <lineage>
        <taxon>Bacteria</taxon>
        <taxon>Bacillati</taxon>
        <taxon>Mycoplasmatota</taxon>
        <taxon>Mollicutes</taxon>
        <taxon>Acholeplasmatales</taxon>
        <taxon>Acholeplasmataceae</taxon>
        <taxon>Acholeplasma</taxon>
    </lineage>
</organism>
<dbReference type="EMBL" id="FO681348">
    <property type="protein sequence ID" value="CCV65674.1"/>
    <property type="molecule type" value="Genomic_DNA"/>
</dbReference>
<evidence type="ECO:0000313" key="1">
    <source>
        <dbReference type="EMBL" id="CCV65674.1"/>
    </source>
</evidence>
<dbReference type="Proteomes" id="UP000032737">
    <property type="component" value="Chromosome"/>
</dbReference>
<dbReference type="STRING" id="61635.BN85306530"/>
<evidence type="ECO:0000313" key="2">
    <source>
        <dbReference type="Proteomes" id="UP000032737"/>
    </source>
</evidence>
<proteinExistence type="predicted"/>
<sequence>MLNQYRQSIRKAINEGIKDANSRYEKERLGIRAFLKFAWQDPLSYRIIWESMFVDKDLFKQYYQKFSAAYVKNLAISVEEQELNPEVSLETLSYVLMGISNFVGLQVLFRDTLTDKDLDKIVDEVMFILKNGIFI</sequence>
<dbReference type="KEGG" id="abra:BN85306530"/>
<protein>
    <submittedName>
        <fullName evidence="1">Transcriptional regulator, TetR family</fullName>
    </submittedName>
</protein>
<accession>U4KSX0</accession>